<dbReference type="AlphaFoldDB" id="A0A812QNA1"/>
<name>A0A812QNA1_SYMPI</name>
<sequence>MDEASDYQVATIVRSGTSKQGSVSSEEFKTALAKDWLRILPKPGNIRFDDEGAFRDQKLIEWIEAQAIRVSVIAGEAAWQVGKHSRHLEVLKENMSLLSSEVGPQAKAEELLALSLASKNEMHNVQGYSPNQWVFGQDKTRVQSFLQNGDNMATSSLRDRNESFESSLEKAHLARQTFLKADSRRRILRAARGRARKSQSFEVGQLVYFYRKGRNNTSRHEAGWHGPARVLAIEKQGSTELNQTQGSVIWVVHATVLYRCAPEQLRIEPEDSETHEHEPQVRGLSSSNAKQNAINLLEKMSNTTKKKTAESTVTVEINRLEALNLRELGEVFSEKADYLKWLIEHHENNPKYLNVIWYAKRQPSLITRDGSESQSRNDSEFRTDRQQTPSGVSSQNAEEILTELAQERGLVRDDQGQTLTLKQVYEACQQQVATLKERIDLLEQTNQVYQQTMYQFHGQILYLQEHLEDALRRLAAAEAAQNRERQ</sequence>
<evidence type="ECO:0000256" key="1">
    <source>
        <dbReference type="SAM" id="Coils"/>
    </source>
</evidence>
<keyword evidence="1" id="KW-0175">Coiled coil</keyword>
<dbReference type="PROSITE" id="PS50994">
    <property type="entry name" value="INTEGRASE"/>
    <property type="match status" value="1"/>
</dbReference>
<dbReference type="EMBL" id="CAJNIZ010017235">
    <property type="protein sequence ID" value="CAE7395617.1"/>
    <property type="molecule type" value="Genomic_DNA"/>
</dbReference>
<organism evidence="4 5">
    <name type="scientific">Symbiodinium pilosum</name>
    <name type="common">Dinoflagellate</name>
    <dbReference type="NCBI Taxonomy" id="2952"/>
    <lineage>
        <taxon>Eukaryota</taxon>
        <taxon>Sar</taxon>
        <taxon>Alveolata</taxon>
        <taxon>Dinophyceae</taxon>
        <taxon>Suessiales</taxon>
        <taxon>Symbiodiniaceae</taxon>
        <taxon>Symbiodinium</taxon>
    </lineage>
</organism>
<feature type="coiled-coil region" evidence="1">
    <location>
        <begin position="425"/>
        <end position="452"/>
    </location>
</feature>
<gene>
    <name evidence="4" type="ORF">SPIL2461_LOCUS9735</name>
</gene>
<dbReference type="Proteomes" id="UP000649617">
    <property type="component" value="Unassembled WGS sequence"/>
</dbReference>
<evidence type="ECO:0000313" key="5">
    <source>
        <dbReference type="Proteomes" id="UP000649617"/>
    </source>
</evidence>
<feature type="compositionally biased region" description="Polar residues" evidence="2">
    <location>
        <begin position="386"/>
        <end position="397"/>
    </location>
</feature>
<evidence type="ECO:0000259" key="3">
    <source>
        <dbReference type="PROSITE" id="PS50994"/>
    </source>
</evidence>
<feature type="compositionally biased region" description="Basic and acidic residues" evidence="2">
    <location>
        <begin position="369"/>
        <end position="385"/>
    </location>
</feature>
<dbReference type="Gene3D" id="3.30.420.10">
    <property type="entry name" value="Ribonuclease H-like superfamily/Ribonuclease H"/>
    <property type="match status" value="1"/>
</dbReference>
<comment type="caution">
    <text evidence="4">The sequence shown here is derived from an EMBL/GenBank/DDBJ whole genome shotgun (WGS) entry which is preliminary data.</text>
</comment>
<feature type="domain" description="Integrase catalytic" evidence="3">
    <location>
        <begin position="1"/>
        <end position="138"/>
    </location>
</feature>
<feature type="region of interest" description="Disordered" evidence="2">
    <location>
        <begin position="367"/>
        <end position="397"/>
    </location>
</feature>
<accession>A0A812QNA1</accession>
<keyword evidence="5" id="KW-1185">Reference proteome</keyword>
<dbReference type="OrthoDB" id="444268at2759"/>
<evidence type="ECO:0000256" key="2">
    <source>
        <dbReference type="SAM" id="MobiDB-lite"/>
    </source>
</evidence>
<dbReference type="GO" id="GO:0003676">
    <property type="term" value="F:nucleic acid binding"/>
    <property type="evidence" value="ECO:0007669"/>
    <property type="project" value="InterPro"/>
</dbReference>
<proteinExistence type="predicted"/>
<dbReference type="InterPro" id="IPR036397">
    <property type="entry name" value="RNaseH_sf"/>
</dbReference>
<dbReference type="InterPro" id="IPR001584">
    <property type="entry name" value="Integrase_cat-core"/>
</dbReference>
<evidence type="ECO:0000313" key="4">
    <source>
        <dbReference type="EMBL" id="CAE7395617.1"/>
    </source>
</evidence>
<protein>
    <recommendedName>
        <fullName evidence="3">Integrase catalytic domain-containing protein</fullName>
    </recommendedName>
</protein>
<reference evidence="4" key="1">
    <citation type="submission" date="2021-02" db="EMBL/GenBank/DDBJ databases">
        <authorList>
            <person name="Dougan E. K."/>
            <person name="Rhodes N."/>
            <person name="Thang M."/>
            <person name="Chan C."/>
        </authorList>
    </citation>
    <scope>NUCLEOTIDE SEQUENCE</scope>
</reference>
<dbReference type="GO" id="GO:0015074">
    <property type="term" value="P:DNA integration"/>
    <property type="evidence" value="ECO:0007669"/>
    <property type="project" value="InterPro"/>
</dbReference>